<dbReference type="RefSeq" id="WP_256332763.1">
    <property type="nucleotide sequence ID" value="NZ_FNFU01000019.1"/>
</dbReference>
<name>A0A1G9G3T0_9MICO</name>
<evidence type="ECO:0000313" key="2">
    <source>
        <dbReference type="Proteomes" id="UP000198701"/>
    </source>
</evidence>
<dbReference type="AlphaFoldDB" id="A0A1G9G3T0"/>
<organism evidence="1 2">
    <name type="scientific">Cryobacterium psychrotolerans</name>
    <dbReference type="NCBI Taxonomy" id="386301"/>
    <lineage>
        <taxon>Bacteria</taxon>
        <taxon>Bacillati</taxon>
        <taxon>Actinomycetota</taxon>
        <taxon>Actinomycetes</taxon>
        <taxon>Micrococcales</taxon>
        <taxon>Microbacteriaceae</taxon>
        <taxon>Cryobacterium</taxon>
    </lineage>
</organism>
<proteinExistence type="predicted"/>
<accession>A0A1G9G3T0</accession>
<gene>
    <name evidence="1" type="ORF">SAMN05216282_11946</name>
</gene>
<sequence length="42" mass="4264">MADAIAHTMMTFGETTSAVNGTTKGDGSGTVDLEFKGSKAVK</sequence>
<dbReference type="STRING" id="386301.SAMN05216282_11946"/>
<evidence type="ECO:0000313" key="1">
    <source>
        <dbReference type="EMBL" id="SDK95262.1"/>
    </source>
</evidence>
<dbReference type="EMBL" id="FNFU01000019">
    <property type="protein sequence ID" value="SDK95262.1"/>
    <property type="molecule type" value="Genomic_DNA"/>
</dbReference>
<dbReference type="Proteomes" id="UP000198701">
    <property type="component" value="Unassembled WGS sequence"/>
</dbReference>
<protein>
    <submittedName>
        <fullName evidence="1">Uncharacterized protein</fullName>
    </submittedName>
</protein>
<keyword evidence="2" id="KW-1185">Reference proteome</keyword>
<reference evidence="1 2" key="1">
    <citation type="submission" date="2016-10" db="EMBL/GenBank/DDBJ databases">
        <authorList>
            <person name="de Groot N.N."/>
        </authorList>
    </citation>
    <scope>NUCLEOTIDE SEQUENCE [LARGE SCALE GENOMIC DNA]</scope>
    <source>
        <strain evidence="1 2">CGMCC 1.5382</strain>
    </source>
</reference>